<evidence type="ECO:0000313" key="1">
    <source>
        <dbReference type="EMBL" id="WVY91530.1"/>
    </source>
</evidence>
<sequence>MSRSLPCKQLQKHDAKAIDISFLGYFSRISDLWCSVTRNTVWCRGWKSKVSKAKVRDTSFKRFRQKDIRCLDVPMRECWAMRMNVCNPTSSTKSNGRPCFPIQWSPPHPTICCNNKNKNVRS</sequence>
<organism evidence="1 2">
    <name type="scientific">Vigna mungo</name>
    <name type="common">Black gram</name>
    <name type="synonym">Phaseolus mungo</name>
    <dbReference type="NCBI Taxonomy" id="3915"/>
    <lineage>
        <taxon>Eukaryota</taxon>
        <taxon>Viridiplantae</taxon>
        <taxon>Streptophyta</taxon>
        <taxon>Embryophyta</taxon>
        <taxon>Tracheophyta</taxon>
        <taxon>Spermatophyta</taxon>
        <taxon>Magnoliopsida</taxon>
        <taxon>eudicotyledons</taxon>
        <taxon>Gunneridae</taxon>
        <taxon>Pentapetalae</taxon>
        <taxon>rosids</taxon>
        <taxon>fabids</taxon>
        <taxon>Fabales</taxon>
        <taxon>Fabaceae</taxon>
        <taxon>Papilionoideae</taxon>
        <taxon>50 kb inversion clade</taxon>
        <taxon>NPAAA clade</taxon>
        <taxon>indigoferoid/millettioid clade</taxon>
        <taxon>Phaseoleae</taxon>
        <taxon>Vigna</taxon>
    </lineage>
</organism>
<evidence type="ECO:0000313" key="2">
    <source>
        <dbReference type="Proteomes" id="UP001374535"/>
    </source>
</evidence>
<dbReference type="EMBL" id="CP144690">
    <property type="protein sequence ID" value="WVY91530.1"/>
    <property type="molecule type" value="Genomic_DNA"/>
</dbReference>
<accession>A0AAQ3MIL8</accession>
<gene>
    <name evidence="1" type="ORF">V8G54_037044</name>
</gene>
<dbReference type="Proteomes" id="UP001374535">
    <property type="component" value="Chromosome 11"/>
</dbReference>
<proteinExistence type="predicted"/>
<name>A0AAQ3MIL8_VIGMU</name>
<protein>
    <submittedName>
        <fullName evidence="1">Uncharacterized protein</fullName>
    </submittedName>
</protein>
<dbReference type="AlphaFoldDB" id="A0AAQ3MIL8"/>
<reference evidence="1 2" key="1">
    <citation type="journal article" date="2023" name="Life. Sci Alliance">
        <title>Evolutionary insights into 3D genome organization and epigenetic landscape of Vigna mungo.</title>
        <authorList>
            <person name="Junaid A."/>
            <person name="Singh B."/>
            <person name="Bhatia S."/>
        </authorList>
    </citation>
    <scope>NUCLEOTIDE SEQUENCE [LARGE SCALE GENOMIC DNA]</scope>
    <source>
        <strain evidence="1">Urdbean</strain>
    </source>
</reference>
<keyword evidence="2" id="KW-1185">Reference proteome</keyword>